<dbReference type="PANTHER" id="PTHR38446:SF1">
    <property type="entry name" value="BLL0914 PROTEIN"/>
    <property type="match status" value="1"/>
</dbReference>
<dbReference type="OrthoDB" id="9803832at2"/>
<keyword evidence="1" id="KW-0472">Membrane</keyword>
<gene>
    <name evidence="2" type="ORF">ESZ50_08570</name>
</gene>
<dbReference type="Proteomes" id="UP000371977">
    <property type="component" value="Unassembled WGS sequence"/>
</dbReference>
<dbReference type="PANTHER" id="PTHR38446">
    <property type="entry name" value="BLL0914 PROTEIN"/>
    <property type="match status" value="1"/>
</dbReference>
<organism evidence="2 3">
    <name type="scientific">Weissella muntiaci</name>
    <dbReference type="NCBI Taxonomy" id="2508881"/>
    <lineage>
        <taxon>Bacteria</taxon>
        <taxon>Bacillati</taxon>
        <taxon>Bacillota</taxon>
        <taxon>Bacilli</taxon>
        <taxon>Lactobacillales</taxon>
        <taxon>Lactobacillaceae</taxon>
        <taxon>Weissella</taxon>
    </lineage>
</organism>
<evidence type="ECO:0000313" key="2">
    <source>
        <dbReference type="EMBL" id="TYC48407.1"/>
    </source>
</evidence>
<dbReference type="InterPro" id="IPR009732">
    <property type="entry name" value="DUF1304"/>
</dbReference>
<feature type="transmembrane region" description="Helical" evidence="1">
    <location>
        <begin position="77"/>
        <end position="95"/>
    </location>
</feature>
<proteinExistence type="predicted"/>
<evidence type="ECO:0000256" key="1">
    <source>
        <dbReference type="SAM" id="Phobius"/>
    </source>
</evidence>
<evidence type="ECO:0000313" key="3">
    <source>
        <dbReference type="Proteomes" id="UP000371977"/>
    </source>
</evidence>
<feature type="transmembrane region" description="Helical" evidence="1">
    <location>
        <begin position="54"/>
        <end position="70"/>
    </location>
</feature>
<sequence length="119" mass="12865">MIGLILAGLVALEALYIMVLEMFMPAERQATVFGLAPEVLKVTEVRKLLGNQGIYNGALGLLIILVLFLFPQGNGVYFLAMLMAYVVIVAIYGGVTVNKRIMLVQGLPALLALLALLFI</sequence>
<dbReference type="AlphaFoldDB" id="A0A6C2C3M7"/>
<dbReference type="Pfam" id="PF06993">
    <property type="entry name" value="DUF1304"/>
    <property type="match status" value="1"/>
</dbReference>
<protein>
    <submittedName>
        <fullName evidence="2">DUF1304 domain-containing protein</fullName>
    </submittedName>
</protein>
<keyword evidence="1" id="KW-0812">Transmembrane</keyword>
<comment type="caution">
    <text evidence="2">The sequence shown here is derived from an EMBL/GenBank/DDBJ whole genome shotgun (WGS) entry which is preliminary data.</text>
</comment>
<name>A0A6C2C3M7_9LACO</name>
<reference evidence="2 3" key="1">
    <citation type="submission" date="2019-01" db="EMBL/GenBank/DDBJ databases">
        <title>Weissella sp. nov., a novel lactic acid bacterium isolated from animal feces.</title>
        <authorList>
            <person name="Wang L.-T."/>
        </authorList>
    </citation>
    <scope>NUCLEOTIDE SEQUENCE [LARGE SCALE GENOMIC DNA]</scope>
    <source>
        <strain evidence="2 3">8H-2</strain>
    </source>
</reference>
<feature type="transmembrane region" description="Helical" evidence="1">
    <location>
        <begin position="101"/>
        <end position="118"/>
    </location>
</feature>
<keyword evidence="1" id="KW-1133">Transmembrane helix</keyword>
<keyword evidence="3" id="KW-1185">Reference proteome</keyword>
<dbReference type="EMBL" id="SDGZ01000020">
    <property type="protein sequence ID" value="TYC48407.1"/>
    <property type="molecule type" value="Genomic_DNA"/>
</dbReference>
<dbReference type="RefSeq" id="WP_148623154.1">
    <property type="nucleotide sequence ID" value="NZ_SDGZ01000020.1"/>
</dbReference>
<accession>A0A6C2C3M7</accession>